<dbReference type="Proteomes" id="UP000516320">
    <property type="component" value="Chromosome"/>
</dbReference>
<dbReference type="InterPro" id="IPR013342">
    <property type="entry name" value="Mandelate_racemase_C"/>
</dbReference>
<dbReference type="SFLD" id="SFLDG00180">
    <property type="entry name" value="muconate_cycloisomerase"/>
    <property type="match status" value="1"/>
</dbReference>
<dbReference type="NCBIfam" id="NF002782">
    <property type="entry name" value="PRK02901.1"/>
    <property type="match status" value="1"/>
</dbReference>
<dbReference type="SFLD" id="SFLDF00009">
    <property type="entry name" value="o-succinylbenzoate_synthase"/>
    <property type="match status" value="1"/>
</dbReference>
<dbReference type="PANTHER" id="PTHR48073">
    <property type="entry name" value="O-SUCCINYLBENZOATE SYNTHASE-RELATED"/>
    <property type="match status" value="1"/>
</dbReference>
<dbReference type="Gene3D" id="3.20.20.120">
    <property type="entry name" value="Enolase-like C-terminal domain"/>
    <property type="match status" value="1"/>
</dbReference>
<dbReference type="AlphaFoldDB" id="A0A7H0SLX3"/>
<dbReference type="InterPro" id="IPR029065">
    <property type="entry name" value="Enolase_C-like"/>
</dbReference>
<name>A0A7H0SLX3_9CORY</name>
<keyword evidence="2" id="KW-0479">Metal-binding</keyword>
<protein>
    <submittedName>
        <fullName evidence="3">O-succinylbenzoate synthase</fullName>
        <ecNumber evidence="3">4.2.1.113</ecNumber>
    </submittedName>
</protein>
<keyword evidence="4" id="KW-1185">Reference proteome</keyword>
<proteinExistence type="predicted"/>
<dbReference type="CDD" id="cd03320">
    <property type="entry name" value="OSBS"/>
    <property type="match status" value="1"/>
</dbReference>
<evidence type="ECO:0000313" key="4">
    <source>
        <dbReference type="Proteomes" id="UP000516320"/>
    </source>
</evidence>
<keyword evidence="1" id="KW-0474">Menaquinone biosynthesis</keyword>
<dbReference type="Gene3D" id="3.30.390.10">
    <property type="entry name" value="Enolase-like, N-terminal domain"/>
    <property type="match status" value="1"/>
</dbReference>
<dbReference type="GO" id="GO:0043748">
    <property type="term" value="F:O-succinylbenzoate synthase activity"/>
    <property type="evidence" value="ECO:0007669"/>
    <property type="project" value="UniProtKB-EC"/>
</dbReference>
<dbReference type="EC" id="4.2.1.113" evidence="3"/>
<evidence type="ECO:0000256" key="2">
    <source>
        <dbReference type="ARBA" id="ARBA00022723"/>
    </source>
</evidence>
<dbReference type="PANTHER" id="PTHR48073:SF2">
    <property type="entry name" value="O-SUCCINYLBENZOATE SYNTHASE"/>
    <property type="match status" value="1"/>
</dbReference>
<dbReference type="SUPFAM" id="SSF51604">
    <property type="entry name" value="Enolase C-terminal domain-like"/>
    <property type="match status" value="1"/>
</dbReference>
<dbReference type="InterPro" id="IPR029017">
    <property type="entry name" value="Enolase-like_N"/>
</dbReference>
<dbReference type="EMBL" id="CP046884">
    <property type="protein sequence ID" value="QNQ89548.1"/>
    <property type="molecule type" value="Genomic_DNA"/>
</dbReference>
<dbReference type="GO" id="GO:0046872">
    <property type="term" value="F:metal ion binding"/>
    <property type="evidence" value="ECO:0007669"/>
    <property type="project" value="UniProtKB-KW"/>
</dbReference>
<dbReference type="KEGG" id="cpoy:GP475_02025"/>
<dbReference type="RefSeq" id="WP_187975002.1">
    <property type="nucleotide sequence ID" value="NZ_CP046884.1"/>
</dbReference>
<organism evidence="3 4">
    <name type="scientific">Corynebacterium poyangense</name>
    <dbReference type="NCBI Taxonomy" id="2684405"/>
    <lineage>
        <taxon>Bacteria</taxon>
        <taxon>Bacillati</taxon>
        <taxon>Actinomycetota</taxon>
        <taxon>Actinomycetes</taxon>
        <taxon>Mycobacteriales</taxon>
        <taxon>Corynebacteriaceae</taxon>
        <taxon>Corynebacterium</taxon>
    </lineage>
</organism>
<dbReference type="InterPro" id="IPR036849">
    <property type="entry name" value="Enolase-like_C_sf"/>
</dbReference>
<dbReference type="Pfam" id="PF13378">
    <property type="entry name" value="MR_MLE_C"/>
    <property type="match status" value="1"/>
</dbReference>
<dbReference type="SFLD" id="SFLDS00001">
    <property type="entry name" value="Enolase"/>
    <property type="match status" value="1"/>
</dbReference>
<accession>A0A7H0SLX3</accession>
<gene>
    <name evidence="3" type="ORF">GP475_02025</name>
</gene>
<dbReference type="SMART" id="SM00922">
    <property type="entry name" value="MR_MLE"/>
    <property type="match status" value="1"/>
</dbReference>
<dbReference type="Pfam" id="PF18374">
    <property type="entry name" value="Enolase_like_N"/>
    <property type="match status" value="1"/>
</dbReference>
<evidence type="ECO:0000256" key="1">
    <source>
        <dbReference type="ARBA" id="ARBA00022428"/>
    </source>
</evidence>
<dbReference type="GO" id="GO:0009234">
    <property type="term" value="P:menaquinone biosynthetic process"/>
    <property type="evidence" value="ECO:0007669"/>
    <property type="project" value="UniProtKB-KW"/>
</dbReference>
<evidence type="ECO:0000313" key="3">
    <source>
        <dbReference type="EMBL" id="QNQ89548.1"/>
    </source>
</evidence>
<reference evidence="3 4" key="1">
    <citation type="submission" date="2019-12" db="EMBL/GenBank/DDBJ databases">
        <title>Corynebacterium sp. nov., isolated from feces of the Anser Albifrons in China.</title>
        <authorList>
            <person name="Liu Q."/>
        </authorList>
    </citation>
    <scope>NUCLEOTIDE SEQUENCE [LARGE SCALE GENOMIC DNA]</scope>
    <source>
        <strain evidence="3 4">4H37-19</strain>
    </source>
</reference>
<sequence length="341" mass="37504">MTDLPRLDEIIDRLHVVALPLRVQFRGIKVREAALIEGPCGWGEFAPFAEYQPPETSAWLASALESAFCELPAPQRQWVEVNATIPAVAPELVPDLVARYPGCRTFKVKVAEHGQTLADDCARVAEVRREVPGAIIRVDANRGWSVAEAVAAAENLGELDYLEQPCYSVSELVQLREELRSRGISTRVAADESIRRSDDPYGIAQSKAADVAVLKVPPLGGVRRMLHIAQHLHAHQMHVTVASALDTGVGLYPGLLAAANQPVLQEGRYPAAGLATQELFLEDIVPPLELSDGYVPVIRQTPEPERLAEFRGTPTQREHWIQRISAAYARLNEMSSIPRDL</sequence>
<keyword evidence="3" id="KW-0456">Lyase</keyword>